<evidence type="ECO:0000313" key="2">
    <source>
        <dbReference type="Proteomes" id="UP000326912"/>
    </source>
</evidence>
<evidence type="ECO:0008006" key="3">
    <source>
        <dbReference type="Google" id="ProtNLM"/>
    </source>
</evidence>
<dbReference type="Proteomes" id="UP000326912">
    <property type="component" value="Unassembled WGS sequence"/>
</dbReference>
<organism evidence="1 2">
    <name type="scientific">Dictyobacter vulcani</name>
    <dbReference type="NCBI Taxonomy" id="2607529"/>
    <lineage>
        <taxon>Bacteria</taxon>
        <taxon>Bacillati</taxon>
        <taxon>Chloroflexota</taxon>
        <taxon>Ktedonobacteria</taxon>
        <taxon>Ktedonobacterales</taxon>
        <taxon>Dictyobacteraceae</taxon>
        <taxon>Dictyobacter</taxon>
    </lineage>
</organism>
<gene>
    <name evidence="1" type="ORF">KDW_26850</name>
</gene>
<reference evidence="1 2" key="1">
    <citation type="submission" date="2019-10" db="EMBL/GenBank/DDBJ databases">
        <title>Dictyobacter vulcani sp. nov., within the class Ktedonobacteria, isolated from soil of volcanic Mt. Zao.</title>
        <authorList>
            <person name="Zheng Y."/>
            <person name="Wang C.M."/>
            <person name="Sakai Y."/>
            <person name="Abe K."/>
            <person name="Yokota A."/>
            <person name="Yabe S."/>
        </authorList>
    </citation>
    <scope>NUCLEOTIDE SEQUENCE [LARGE SCALE GENOMIC DNA]</scope>
    <source>
        <strain evidence="1 2">W12</strain>
    </source>
</reference>
<accession>A0A5J4KL66</accession>
<name>A0A5J4KL66_9CHLR</name>
<evidence type="ECO:0000313" key="1">
    <source>
        <dbReference type="EMBL" id="GER88523.1"/>
    </source>
</evidence>
<dbReference type="Gene3D" id="2.60.120.560">
    <property type="entry name" value="Exo-inulinase, domain 1"/>
    <property type="match status" value="1"/>
</dbReference>
<sequence>MLIAAIIMLTLLLAISGASLMYYAGVIHPARMHTQATATALVRQITNHHATATAAVHNNSTAIAGKKTASKATAIAHAQATTYARASDSSQQKLYVQSTRGKPTFSSPLFFDTGDNWDIYPTKDGGGCTFTDNALHSSVFQDSYYAPCIAHDLHVQNFALEIQMTILKGEEGGVIFRSNANDKNFYSFRLRCDGTYGLILTRDDGHTTPLVYDKNTLIKNGNGKTNIVTIIARANIIYLYINKHYVGSASDNTYRAGSIGVLAVDRQKGTDVAFNNLRLWKL</sequence>
<dbReference type="AlphaFoldDB" id="A0A5J4KL66"/>
<proteinExistence type="predicted"/>
<dbReference type="EMBL" id="BKZW01000001">
    <property type="protein sequence ID" value="GER88523.1"/>
    <property type="molecule type" value="Genomic_DNA"/>
</dbReference>
<comment type="caution">
    <text evidence="1">The sequence shown here is derived from an EMBL/GenBank/DDBJ whole genome shotgun (WGS) entry which is preliminary data.</text>
</comment>
<keyword evidence="2" id="KW-1185">Reference proteome</keyword>
<protein>
    <recommendedName>
        <fullName evidence="3">3-keto-disaccharide hydrolase domain-containing protein</fullName>
    </recommendedName>
</protein>